<evidence type="ECO:0000313" key="2">
    <source>
        <dbReference type="Proteomes" id="UP001443914"/>
    </source>
</evidence>
<dbReference type="SUPFAM" id="SSF51197">
    <property type="entry name" value="Clavaminate synthase-like"/>
    <property type="match status" value="1"/>
</dbReference>
<gene>
    <name evidence="1" type="ORF">RND81_10G236000</name>
</gene>
<dbReference type="EMBL" id="JBDFQZ010000010">
    <property type="protein sequence ID" value="KAK9684836.1"/>
    <property type="molecule type" value="Genomic_DNA"/>
</dbReference>
<protein>
    <submittedName>
        <fullName evidence="1">Uncharacterized protein</fullName>
    </submittedName>
</protein>
<dbReference type="InterPro" id="IPR027443">
    <property type="entry name" value="IPNS-like_sf"/>
</dbReference>
<organism evidence="1 2">
    <name type="scientific">Saponaria officinalis</name>
    <name type="common">Common soapwort</name>
    <name type="synonym">Lychnis saponaria</name>
    <dbReference type="NCBI Taxonomy" id="3572"/>
    <lineage>
        <taxon>Eukaryota</taxon>
        <taxon>Viridiplantae</taxon>
        <taxon>Streptophyta</taxon>
        <taxon>Embryophyta</taxon>
        <taxon>Tracheophyta</taxon>
        <taxon>Spermatophyta</taxon>
        <taxon>Magnoliopsida</taxon>
        <taxon>eudicotyledons</taxon>
        <taxon>Gunneridae</taxon>
        <taxon>Pentapetalae</taxon>
        <taxon>Caryophyllales</taxon>
        <taxon>Caryophyllaceae</taxon>
        <taxon>Caryophylleae</taxon>
        <taxon>Saponaria</taxon>
    </lineage>
</organism>
<comment type="caution">
    <text evidence="1">The sequence shown here is derived from an EMBL/GenBank/DDBJ whole genome shotgun (WGS) entry which is preliminary data.</text>
</comment>
<keyword evidence="2" id="KW-1185">Reference proteome</keyword>
<dbReference type="PANTHER" id="PTHR48253">
    <property type="match status" value="1"/>
</dbReference>
<evidence type="ECO:0000313" key="1">
    <source>
        <dbReference type="EMBL" id="KAK9684836.1"/>
    </source>
</evidence>
<dbReference type="Gene3D" id="2.60.120.330">
    <property type="entry name" value="B-lactam Antibiotic, Isopenicillin N Synthase, Chain"/>
    <property type="match status" value="1"/>
</dbReference>
<proteinExistence type="predicted"/>
<dbReference type="PANTHER" id="PTHR48253:SF2">
    <property type="entry name" value="ISOPENICILLIN N SYNTHASE-LIKE FE(2+) 2OG DIOXYGENASE DOMAIN-CONTAINING PROTEIN"/>
    <property type="match status" value="1"/>
</dbReference>
<dbReference type="Proteomes" id="UP001443914">
    <property type="component" value="Unassembled WGS sequence"/>
</dbReference>
<dbReference type="AlphaFoldDB" id="A0AAW1I731"/>
<name>A0AAW1I731_SAPOF</name>
<reference evidence="1 2" key="1">
    <citation type="submission" date="2024-03" db="EMBL/GenBank/DDBJ databases">
        <title>WGS assembly of Saponaria officinalis var. Norfolk2.</title>
        <authorList>
            <person name="Jenkins J."/>
            <person name="Shu S."/>
            <person name="Grimwood J."/>
            <person name="Barry K."/>
            <person name="Goodstein D."/>
            <person name="Schmutz J."/>
            <person name="Leebens-Mack J."/>
            <person name="Osbourn A."/>
        </authorList>
    </citation>
    <scope>NUCLEOTIDE SEQUENCE [LARGE SCALE GENOMIC DNA]</scope>
    <source>
        <strain evidence="2">cv. Norfolk2</strain>
        <strain evidence="1">JIC</strain>
        <tissue evidence="1">Leaf</tissue>
    </source>
</reference>
<accession>A0AAW1I731</accession>
<sequence length="455" mass="50684">MAENGREIIEPYNLHYSDLISLSSSSSSPAEIRRLEMVSRCVMEALGPTGAGLLTITAVPNTAALRNTVLPLARDLALLPHHLRKLILNGHGLGSDVPLKNLDRCVSSFAMQLKYDDGIGPSKLTSVNSDGPDKDDWVVETYAGDDFSESLDNHFKGLSGSFRELGLCMMDLGLRVARICDRAIGGRELENSLLESGTAKGRLIHYHSSIDTFIIKELARKNGSKKQPSKFKDNILLGSKMSESIEIKGARKSCEKVSELWQQWHYDYGTFTVLTSPMFFGPKFTRDENGKDGCMKFGGSECPSPDGHSYLQIFHPNKDNICIVKAPPESFILQVGESADILSRRRLQSTLHSVLRPVDLENLSRETFVVFLHPAWNKAFEISKYPMEGLTSNCQNGEQGQSICGDKERVKKLKEEIHKIIPPLSSRLKDGMTFAEFSRETTKQYYGDNGFQANR</sequence>
<dbReference type="EMBL" id="JBDFQZ010000010">
    <property type="protein sequence ID" value="KAK9684837.1"/>
    <property type="molecule type" value="Genomic_DNA"/>
</dbReference>